<dbReference type="PROSITE" id="PS51273">
    <property type="entry name" value="GATASE_TYPE_1"/>
    <property type="match status" value="1"/>
</dbReference>
<dbReference type="Pfam" id="PF07722">
    <property type="entry name" value="Peptidase_C26"/>
    <property type="match status" value="1"/>
</dbReference>
<name>A0ABW3SVP1_9CAUL</name>
<accession>A0ABW3SVP1</accession>
<dbReference type="PANTHER" id="PTHR43235">
    <property type="entry name" value="GLUTAMINE AMIDOTRANSFERASE PB2B2.05-RELATED"/>
    <property type="match status" value="1"/>
</dbReference>
<keyword evidence="2" id="KW-1185">Reference proteome</keyword>
<dbReference type="CDD" id="cd01745">
    <property type="entry name" value="GATase1_2"/>
    <property type="match status" value="1"/>
</dbReference>
<dbReference type="SUPFAM" id="SSF52317">
    <property type="entry name" value="Class I glutamine amidotransferase-like"/>
    <property type="match status" value="1"/>
</dbReference>
<dbReference type="Proteomes" id="UP001597216">
    <property type="component" value="Unassembled WGS sequence"/>
</dbReference>
<gene>
    <name evidence="1" type="ORF">ACFQ27_00200</name>
</gene>
<protein>
    <submittedName>
        <fullName evidence="1">Gamma-glutamyl-gamma-aminobutyrate hydrolase family protein</fullName>
    </submittedName>
</protein>
<dbReference type="RefSeq" id="WP_374345672.1">
    <property type="nucleotide sequence ID" value="NZ_JBHTLQ010000001.1"/>
</dbReference>
<sequence>MSRPVAGIICCTRTVGVENAQAVMNRYVAHAMRYADAAALLVPSMPELMTAAEVAPRLDGLMLTGSPSNLDPTYYGPAVDDAPGPFDPARDAMTRDLIKAMLDLGKPVFGVCRGFQEINVAFGGSLRRDMAEASELMAHHAPDEVGFNEMFDHVHPVRLTPGGVLARAFGAEETSVNSVHYQGVDRLGDGLAIEAQAPDGVVEAVSGQVNGAPVLAVQWHPEWRTDANPQSQTFFQIFGRALRGAPLVA</sequence>
<dbReference type="PANTHER" id="PTHR43235:SF1">
    <property type="entry name" value="GLUTAMINE AMIDOTRANSFERASE PB2B2.05-RELATED"/>
    <property type="match status" value="1"/>
</dbReference>
<dbReference type="InterPro" id="IPR011697">
    <property type="entry name" value="Peptidase_C26"/>
</dbReference>
<dbReference type="Gene3D" id="3.40.50.880">
    <property type="match status" value="1"/>
</dbReference>
<dbReference type="EMBL" id="JBHTLQ010000001">
    <property type="protein sequence ID" value="MFD1188983.1"/>
    <property type="molecule type" value="Genomic_DNA"/>
</dbReference>
<dbReference type="InterPro" id="IPR029062">
    <property type="entry name" value="Class_I_gatase-like"/>
</dbReference>
<reference evidence="2" key="1">
    <citation type="journal article" date="2019" name="Int. J. Syst. Evol. Microbiol.">
        <title>The Global Catalogue of Microorganisms (GCM) 10K type strain sequencing project: providing services to taxonomists for standard genome sequencing and annotation.</title>
        <authorList>
            <consortium name="The Broad Institute Genomics Platform"/>
            <consortium name="The Broad Institute Genome Sequencing Center for Infectious Disease"/>
            <person name="Wu L."/>
            <person name="Ma J."/>
        </authorList>
    </citation>
    <scope>NUCLEOTIDE SEQUENCE [LARGE SCALE GENOMIC DNA]</scope>
    <source>
        <strain evidence="2">CCUG 55074</strain>
    </source>
</reference>
<evidence type="ECO:0000313" key="1">
    <source>
        <dbReference type="EMBL" id="MFD1188983.1"/>
    </source>
</evidence>
<proteinExistence type="predicted"/>
<evidence type="ECO:0000313" key="2">
    <source>
        <dbReference type="Proteomes" id="UP001597216"/>
    </source>
</evidence>
<dbReference type="GO" id="GO:0016787">
    <property type="term" value="F:hydrolase activity"/>
    <property type="evidence" value="ECO:0007669"/>
    <property type="project" value="UniProtKB-KW"/>
</dbReference>
<comment type="caution">
    <text evidence="1">The sequence shown here is derived from an EMBL/GenBank/DDBJ whole genome shotgun (WGS) entry which is preliminary data.</text>
</comment>
<keyword evidence="1" id="KW-0378">Hydrolase</keyword>
<organism evidence="1 2">
    <name type="scientific">Phenylobacterium conjunctum</name>
    <dbReference type="NCBI Taxonomy" id="1298959"/>
    <lineage>
        <taxon>Bacteria</taxon>
        <taxon>Pseudomonadati</taxon>
        <taxon>Pseudomonadota</taxon>
        <taxon>Alphaproteobacteria</taxon>
        <taxon>Caulobacterales</taxon>
        <taxon>Caulobacteraceae</taxon>
        <taxon>Phenylobacterium</taxon>
    </lineage>
</organism>
<dbReference type="InterPro" id="IPR044668">
    <property type="entry name" value="PuuD-like"/>
</dbReference>